<comment type="similarity">
    <text evidence="8">Belongs to the GTP-binding SRP family. FtsY subfamily.</text>
</comment>
<comment type="catalytic activity">
    <reaction evidence="8">
        <text>GTP + H2O = GDP + phosphate + H(+)</text>
        <dbReference type="Rhea" id="RHEA:19669"/>
        <dbReference type="ChEBI" id="CHEBI:15377"/>
        <dbReference type="ChEBI" id="CHEBI:15378"/>
        <dbReference type="ChEBI" id="CHEBI:37565"/>
        <dbReference type="ChEBI" id="CHEBI:43474"/>
        <dbReference type="ChEBI" id="CHEBI:58189"/>
        <dbReference type="EC" id="3.6.5.4"/>
    </reaction>
</comment>
<evidence type="ECO:0000256" key="5">
    <source>
        <dbReference type="ARBA" id="ARBA00023134"/>
    </source>
</evidence>
<dbReference type="PANTHER" id="PTHR43134">
    <property type="entry name" value="SIGNAL RECOGNITION PARTICLE RECEPTOR SUBUNIT ALPHA"/>
    <property type="match status" value="1"/>
</dbReference>
<feature type="binding site" evidence="8">
    <location>
        <begin position="239"/>
        <end position="243"/>
    </location>
    <ligand>
        <name>GTP</name>
        <dbReference type="ChEBI" id="CHEBI:37565"/>
    </ligand>
</feature>
<dbReference type="SUPFAM" id="SSF52540">
    <property type="entry name" value="P-loop containing nucleoside triphosphate hydrolases"/>
    <property type="match status" value="1"/>
</dbReference>
<dbReference type="Proteomes" id="UP000001826">
    <property type="component" value="Chromosome"/>
</dbReference>
<dbReference type="KEGG" id="mka:MK1613"/>
<feature type="binding site" evidence="8">
    <location>
        <begin position="297"/>
        <end position="300"/>
    </location>
    <ligand>
        <name>GTP</name>
        <dbReference type="ChEBI" id="CHEBI:37565"/>
    </ligand>
</feature>
<keyword evidence="3 8" id="KW-0547">Nucleotide-binding</keyword>
<evidence type="ECO:0000256" key="2">
    <source>
        <dbReference type="ARBA" id="ARBA00022490"/>
    </source>
</evidence>
<dbReference type="HOGENOM" id="CLU_009301_3_1_2"/>
<dbReference type="GO" id="GO:0005525">
    <property type="term" value="F:GTP binding"/>
    <property type="evidence" value="ECO:0007669"/>
    <property type="project" value="UniProtKB-UniRule"/>
</dbReference>
<accession>Q8TUY8</accession>
<dbReference type="GO" id="GO:0005737">
    <property type="term" value="C:cytoplasm"/>
    <property type="evidence" value="ECO:0007669"/>
    <property type="project" value="UniProtKB-SubCell"/>
</dbReference>
<evidence type="ECO:0000256" key="4">
    <source>
        <dbReference type="ARBA" id="ARBA00022801"/>
    </source>
</evidence>
<evidence type="ECO:0000259" key="10">
    <source>
        <dbReference type="PROSITE" id="PS00300"/>
    </source>
</evidence>
<evidence type="ECO:0000256" key="3">
    <source>
        <dbReference type="ARBA" id="ARBA00022741"/>
    </source>
</evidence>
<keyword evidence="4 8" id="KW-0378">Hydrolase</keyword>
<comment type="subcellular location">
    <subcellularLocation>
        <location evidence="8">Cell membrane</location>
        <topology evidence="8">Peripheral membrane protein</topology>
        <orientation evidence="8">Cytoplasmic side</orientation>
    </subcellularLocation>
    <subcellularLocation>
        <location evidence="8">Cytoplasm</location>
    </subcellularLocation>
</comment>
<dbReference type="Pfam" id="PF02881">
    <property type="entry name" value="SRP54_N"/>
    <property type="match status" value="1"/>
</dbReference>
<evidence type="ECO:0000256" key="8">
    <source>
        <dbReference type="HAMAP-Rule" id="MF_00920"/>
    </source>
</evidence>
<dbReference type="InterPro" id="IPR004390">
    <property type="entry name" value="SR_rcpt_FtsY"/>
</dbReference>
<evidence type="ECO:0000313" key="11">
    <source>
        <dbReference type="EMBL" id="AAM02826.1"/>
    </source>
</evidence>
<keyword evidence="6 8" id="KW-0472">Membrane</keyword>
<dbReference type="InterPro" id="IPR042101">
    <property type="entry name" value="SRP54_N_sf"/>
</dbReference>
<dbReference type="InParanoid" id="Q8TUY8"/>
<keyword evidence="5 8" id="KW-0342">GTP-binding</keyword>
<feature type="coiled-coil region" evidence="9">
    <location>
        <begin position="14"/>
        <end position="41"/>
    </location>
</feature>
<dbReference type="Gene3D" id="1.20.120.140">
    <property type="entry name" value="Signal recognition particle SRP54, nucleotide-binding domain"/>
    <property type="match status" value="1"/>
</dbReference>
<dbReference type="SMART" id="SM00962">
    <property type="entry name" value="SRP54"/>
    <property type="match status" value="1"/>
</dbReference>
<proteinExistence type="inferred from homology"/>
<comment type="function">
    <text evidence="8">Involved in targeting and insertion of nascent membrane proteins into the cytoplasmic membrane. Acts as a receptor for the complex formed by the signal recognition particle (SRP) and the ribosome-nascent chain (RNC).</text>
</comment>
<dbReference type="SUPFAM" id="SSF47364">
    <property type="entry name" value="Domain of the SRP/SRP receptor G-proteins"/>
    <property type="match status" value="1"/>
</dbReference>
<dbReference type="AlphaFoldDB" id="Q8TUY8"/>
<dbReference type="PROSITE" id="PS00300">
    <property type="entry name" value="SRP54"/>
    <property type="match status" value="1"/>
</dbReference>
<keyword evidence="1 8" id="KW-1003">Cell membrane</keyword>
<dbReference type="EMBL" id="AE009439">
    <property type="protein sequence ID" value="AAM02826.1"/>
    <property type="molecule type" value="Genomic_DNA"/>
</dbReference>
<dbReference type="InterPro" id="IPR000897">
    <property type="entry name" value="SRP54_GTPase_dom"/>
</dbReference>
<dbReference type="HAMAP" id="MF_00920">
    <property type="entry name" value="FtsY"/>
    <property type="match status" value="1"/>
</dbReference>
<keyword evidence="9" id="KW-0175">Coiled coil</keyword>
<protein>
    <recommendedName>
        <fullName evidence="8">Signal recognition particle receptor FtsY</fullName>
        <shortName evidence="8">SRP receptor</shortName>
        <ecNumber evidence="8">3.6.5.4</ecNumber>
    </recommendedName>
</protein>
<organism evidence="11 12">
    <name type="scientific">Methanopyrus kandleri (strain AV19 / DSM 6324 / JCM 9639 / NBRC 100938)</name>
    <dbReference type="NCBI Taxonomy" id="190192"/>
    <lineage>
        <taxon>Archaea</taxon>
        <taxon>Methanobacteriati</taxon>
        <taxon>Methanobacteriota</taxon>
        <taxon>Methanomada group</taxon>
        <taxon>Methanopyri</taxon>
        <taxon>Methanopyrales</taxon>
        <taxon>Methanopyraceae</taxon>
        <taxon>Methanopyrus</taxon>
    </lineage>
</organism>
<evidence type="ECO:0000256" key="7">
    <source>
        <dbReference type="ARBA" id="ARBA00023170"/>
    </source>
</evidence>
<feature type="binding site" evidence="8">
    <location>
        <begin position="157"/>
        <end position="164"/>
    </location>
    <ligand>
        <name>GTP</name>
        <dbReference type="ChEBI" id="CHEBI:37565"/>
    </ligand>
</feature>
<feature type="domain" description="SRP54-type proteins GTP-binding" evidence="10">
    <location>
        <begin position="318"/>
        <end position="331"/>
    </location>
</feature>
<gene>
    <name evidence="8 11" type="primary">ftsY</name>
    <name evidence="11" type="ordered locus">MK1613</name>
</gene>
<evidence type="ECO:0000313" key="12">
    <source>
        <dbReference type="Proteomes" id="UP000001826"/>
    </source>
</evidence>
<dbReference type="Gene3D" id="3.40.50.300">
    <property type="entry name" value="P-loop containing nucleotide triphosphate hydrolases"/>
    <property type="match status" value="1"/>
</dbReference>
<reference evidence="11 12" key="1">
    <citation type="journal article" date="2002" name="Proc. Natl. Acad. Sci. U.S.A.">
        <title>The complete genome of hyperthermophile Methanopyrus kandleri AV19 and monophyly of archaeal methanogens.</title>
        <authorList>
            <person name="Slesarev A.I."/>
            <person name="Mezhevaya K.V."/>
            <person name="Makarova K.S."/>
            <person name="Polushin N.N."/>
            <person name="Shcherbinina O.V."/>
            <person name="Shakhova V.V."/>
            <person name="Belova G.I."/>
            <person name="Aravind L."/>
            <person name="Natale D.A."/>
            <person name="Rogozin I.B."/>
            <person name="Tatusov R.L."/>
            <person name="Wolf Y.I."/>
            <person name="Stetter K.O."/>
            <person name="Malykh A.G."/>
            <person name="Koonin E.V."/>
            <person name="Kozyavkin S.A."/>
        </authorList>
    </citation>
    <scope>NUCLEOTIDE SEQUENCE [LARGE SCALE GENOMIC DNA]</scope>
    <source>
        <strain evidence="12">AV19 / DSM 6324 / JCM 9639 / NBRC 100938</strain>
    </source>
</reference>
<dbReference type="InterPro" id="IPR036225">
    <property type="entry name" value="SRP/SRP_N"/>
</dbReference>
<dbReference type="GO" id="GO:0006614">
    <property type="term" value="P:SRP-dependent cotranslational protein targeting to membrane"/>
    <property type="evidence" value="ECO:0007669"/>
    <property type="project" value="InterPro"/>
</dbReference>
<dbReference type="InterPro" id="IPR027417">
    <property type="entry name" value="P-loop_NTPase"/>
</dbReference>
<dbReference type="SMART" id="SM00963">
    <property type="entry name" value="SRP54_N"/>
    <property type="match status" value="1"/>
</dbReference>
<dbReference type="InterPro" id="IPR013822">
    <property type="entry name" value="Signal_recog_particl_SRP54_hlx"/>
</dbReference>
<dbReference type="PATRIC" id="fig|190192.8.peg.1776"/>
<dbReference type="GO" id="GO:0005886">
    <property type="term" value="C:plasma membrane"/>
    <property type="evidence" value="ECO:0007669"/>
    <property type="project" value="UniProtKB-SubCell"/>
</dbReference>
<dbReference type="FunCoup" id="Q8TUY8">
    <property type="interactions" value="105"/>
</dbReference>
<keyword evidence="2 8" id="KW-0963">Cytoplasm</keyword>
<dbReference type="FunFam" id="3.40.50.300:FF:000053">
    <property type="entry name" value="Signal recognition particle receptor FtsY"/>
    <property type="match status" value="1"/>
</dbReference>
<dbReference type="InterPro" id="IPR003593">
    <property type="entry name" value="AAA+_ATPase"/>
</dbReference>
<name>Q8TUY8_METKA</name>
<evidence type="ECO:0000256" key="6">
    <source>
        <dbReference type="ARBA" id="ARBA00023136"/>
    </source>
</evidence>
<evidence type="ECO:0000256" key="9">
    <source>
        <dbReference type="SAM" id="Coils"/>
    </source>
</evidence>
<evidence type="ECO:0000256" key="1">
    <source>
        <dbReference type="ARBA" id="ARBA00022475"/>
    </source>
</evidence>
<dbReference type="SMART" id="SM00382">
    <property type="entry name" value="AAA"/>
    <property type="match status" value="1"/>
</dbReference>
<dbReference type="PaxDb" id="190192-MK1613"/>
<dbReference type="Pfam" id="PF00448">
    <property type="entry name" value="SRP54"/>
    <property type="match status" value="1"/>
</dbReference>
<dbReference type="STRING" id="190192.MK1613"/>
<dbReference type="NCBIfam" id="TIGR00064">
    <property type="entry name" value="ftsY"/>
    <property type="match status" value="1"/>
</dbReference>
<keyword evidence="12" id="KW-1185">Reference proteome</keyword>
<sequence length="349" mass="38297">MPSSLFGKMKSVLSKVKEKVAKRVEERAEEAEEAKVKEVETMPEDLKKPTLKERLKRVVKREVTITEADIEDILDELELELISNDVAVEVAESIREELKKELVGRRVKGKSEIPKVVEEGFREALLSVLEPKKEVDLMETVEKARQDGRPAIIMFVGVNGSGKTTTIAKVAKLLKDHGYSVVIAAADTFRAAAIEQLEEHAERLGVTLIKGERGDDPTAVAFNAVQHAEAKGKDVVLVDTAGRAYTDVNLMEELKKMKRVLEPDLVVFVGDALAGNDAIEQAKTFHEYVGIDCAILTKVDADAKGGAVLSISKVTGAPILYLGVGQDYDDLKAFSPEWFVERVIGGEES</sequence>
<dbReference type="GO" id="GO:0005047">
    <property type="term" value="F:signal recognition particle binding"/>
    <property type="evidence" value="ECO:0007669"/>
    <property type="project" value="TreeGrafter"/>
</dbReference>
<comment type="subunit">
    <text evidence="8">Part of the signal recognition particle protein translocation system, which is composed of SRP and FtsY.</text>
</comment>
<dbReference type="GO" id="GO:0003924">
    <property type="term" value="F:GTPase activity"/>
    <property type="evidence" value="ECO:0007669"/>
    <property type="project" value="UniProtKB-UniRule"/>
</dbReference>
<dbReference type="EnsemblBacteria" id="AAM02826">
    <property type="protein sequence ID" value="AAM02826"/>
    <property type="gene ID" value="MK1613"/>
</dbReference>
<dbReference type="PANTHER" id="PTHR43134:SF1">
    <property type="entry name" value="SIGNAL RECOGNITION PARTICLE RECEPTOR SUBUNIT ALPHA"/>
    <property type="match status" value="1"/>
</dbReference>
<keyword evidence="7 8" id="KW-0675">Receptor</keyword>
<dbReference type="EC" id="3.6.5.4" evidence="8"/>